<dbReference type="PANTHER" id="PTHR43523:SF6">
    <property type="entry name" value="GLYCOGEN BIOSYNTHESIS PROTEIN GLGD"/>
    <property type="match status" value="1"/>
</dbReference>
<dbReference type="InterPro" id="IPR011832">
    <property type="entry name" value="GlgDAde_trans"/>
</dbReference>
<dbReference type="PATRIC" id="fig|883113.3.peg.211"/>
<dbReference type="Gene3D" id="3.90.550.10">
    <property type="entry name" value="Spore Coat Polysaccharide Biosynthesis Protein SpsA, Chain A"/>
    <property type="match status" value="1"/>
</dbReference>
<keyword evidence="5" id="KW-0808">Transferase</keyword>
<dbReference type="InterPro" id="IPR011004">
    <property type="entry name" value="Trimer_LpxA-like_sf"/>
</dbReference>
<accession>H3NH73</accession>
<name>H3NH73_9LACT</name>
<dbReference type="CDD" id="cd04651">
    <property type="entry name" value="LbH_G1P_AT_C"/>
    <property type="match status" value="1"/>
</dbReference>
<dbReference type="OrthoDB" id="9801810at2"/>
<keyword evidence="5" id="KW-0548">Nucleotidyltransferase</keyword>
<dbReference type="Proteomes" id="UP000006190">
    <property type="component" value="Unassembled WGS sequence"/>
</dbReference>
<sequence>MVNSKLCAILNLTADSSELYPLTYNRPIAALPFASRYRIVDFALSSLTYADVDSVAMFISESGRSIYDHVRSGRSWKLNSLVNGGIFTYSQQNWKARHHHEHPFEDYYYNHRIFLERSKAQYVLVAGTKIIANVDLNAFKADHIASGKDISLIYKNVPGDRVGKNHPNERILKFDAHHQLVDLIENSDKPDYELVPASLNMFILSVDLMLEIIQKALERQQFMELDDLVQFYLLDYSLHTHEYTGYAANIRDIPSYYRANMEMLNHQSFASLFHTHQPVLTKTKNGVPTYYHERSYVRNAIVATGTTICGEVIDSLINRRVYIAENASVRNAIILQGVQIGEGAQVEYAILDKNVVVEPGAVIVGRPDQVVVVAKNQRVDASSSPV</sequence>
<dbReference type="GO" id="GO:0008878">
    <property type="term" value="F:glucose-1-phosphate adenylyltransferase activity"/>
    <property type="evidence" value="ECO:0007669"/>
    <property type="project" value="InterPro"/>
</dbReference>
<dbReference type="NCBIfam" id="TIGR02092">
    <property type="entry name" value="glgD"/>
    <property type="match status" value="1"/>
</dbReference>
<reference evidence="5 6" key="1">
    <citation type="submission" date="2012-01" db="EMBL/GenBank/DDBJ databases">
        <title>The Genome Sequence of Facklamia languida CCUG 37842.</title>
        <authorList>
            <consortium name="The Broad Institute Genome Sequencing Platform"/>
            <person name="Earl A."/>
            <person name="Ward D."/>
            <person name="Feldgarden M."/>
            <person name="Gevers D."/>
            <person name="Huys G."/>
            <person name="Young S.K."/>
            <person name="Zeng Q."/>
            <person name="Gargeya S."/>
            <person name="Fitzgerald M."/>
            <person name="Haas B."/>
            <person name="Abouelleil A."/>
            <person name="Alvarado L."/>
            <person name="Arachchi H.M."/>
            <person name="Berlin A."/>
            <person name="Chapman S.B."/>
            <person name="Gearin G."/>
            <person name="Goldberg J."/>
            <person name="Griggs A."/>
            <person name="Gujja S."/>
            <person name="Hansen M."/>
            <person name="Heiman D."/>
            <person name="Howarth C."/>
            <person name="Larimer J."/>
            <person name="Lui A."/>
            <person name="MacDonald P.J.P."/>
            <person name="McCowen C."/>
            <person name="Montmayeur A."/>
            <person name="Murphy C."/>
            <person name="Neiman D."/>
            <person name="Pearson M."/>
            <person name="Priest M."/>
            <person name="Roberts A."/>
            <person name="Saif S."/>
            <person name="Shea T."/>
            <person name="Sisk P."/>
            <person name="Stolte C."/>
            <person name="Sykes S."/>
            <person name="Wortman J."/>
            <person name="Nusbaum C."/>
            <person name="Birren B."/>
        </authorList>
    </citation>
    <scope>NUCLEOTIDE SEQUENCE [LARGE SCALE GENOMIC DNA]</scope>
    <source>
        <strain evidence="5 6">CCUG 37842</strain>
    </source>
</reference>
<dbReference type="InterPro" id="IPR011831">
    <property type="entry name" value="ADP-Glc_PPase"/>
</dbReference>
<dbReference type="SUPFAM" id="SSF53448">
    <property type="entry name" value="Nucleotide-diphospho-sugar transferases"/>
    <property type="match status" value="1"/>
</dbReference>
<comment type="similarity">
    <text evidence="1">Belongs to the bacterial/plant glucose-1-phosphate adenylyltransferase family.</text>
</comment>
<dbReference type="PANTHER" id="PTHR43523">
    <property type="entry name" value="GLUCOSE-1-PHOSPHATE ADENYLYLTRANSFERASE-RELATED"/>
    <property type="match status" value="1"/>
</dbReference>
<protein>
    <submittedName>
        <fullName evidence="5">Glucose-1-phosphate adenylyltransferase, GlgD subunit</fullName>
    </submittedName>
</protein>
<evidence type="ECO:0000313" key="6">
    <source>
        <dbReference type="Proteomes" id="UP000006190"/>
    </source>
</evidence>
<dbReference type="InterPro" id="IPR056818">
    <property type="entry name" value="GlmU/GlgC-like_hexapep"/>
</dbReference>
<evidence type="ECO:0000313" key="5">
    <source>
        <dbReference type="EMBL" id="EHR38128.1"/>
    </source>
</evidence>
<evidence type="ECO:0000256" key="1">
    <source>
        <dbReference type="ARBA" id="ARBA00010443"/>
    </source>
</evidence>
<evidence type="ECO:0000259" key="4">
    <source>
        <dbReference type="Pfam" id="PF24894"/>
    </source>
</evidence>
<dbReference type="SUPFAM" id="SSF51161">
    <property type="entry name" value="Trimeric LpxA-like enzymes"/>
    <property type="match status" value="1"/>
</dbReference>
<gene>
    <name evidence="5" type="ORF">HMPREF9708_00212</name>
</gene>
<keyword evidence="2" id="KW-0320">Glycogen biosynthesis</keyword>
<dbReference type="AlphaFoldDB" id="H3NH73"/>
<dbReference type="Pfam" id="PF24894">
    <property type="entry name" value="Hexapep_GlmU"/>
    <property type="match status" value="1"/>
</dbReference>
<dbReference type="InterPro" id="IPR029044">
    <property type="entry name" value="Nucleotide-diphossugar_trans"/>
</dbReference>
<dbReference type="eggNOG" id="COG0448">
    <property type="taxonomic scope" value="Bacteria"/>
</dbReference>
<dbReference type="GO" id="GO:0005978">
    <property type="term" value="P:glycogen biosynthetic process"/>
    <property type="evidence" value="ECO:0007669"/>
    <property type="project" value="UniProtKB-KW"/>
</dbReference>
<keyword evidence="6" id="KW-1185">Reference proteome</keyword>
<dbReference type="EMBL" id="AGEG01000002">
    <property type="protein sequence ID" value="EHR38128.1"/>
    <property type="molecule type" value="Genomic_DNA"/>
</dbReference>
<feature type="domain" description="Glucose-1-phosphate adenylyltransferase/Bifunctional protein GlmU-like C-terminal hexapeptide" evidence="4">
    <location>
        <begin position="292"/>
        <end position="363"/>
    </location>
</feature>
<dbReference type="RefSeq" id="WP_006308097.1">
    <property type="nucleotide sequence ID" value="NZ_JH601133.1"/>
</dbReference>
<evidence type="ECO:0000256" key="2">
    <source>
        <dbReference type="ARBA" id="ARBA00023056"/>
    </source>
</evidence>
<comment type="caution">
    <text evidence="5">The sequence shown here is derived from an EMBL/GenBank/DDBJ whole genome shotgun (WGS) entry which is preliminary data.</text>
</comment>
<dbReference type="Gene3D" id="2.160.10.10">
    <property type="entry name" value="Hexapeptide repeat proteins"/>
    <property type="match status" value="1"/>
</dbReference>
<dbReference type="Pfam" id="PF00483">
    <property type="entry name" value="NTP_transferase"/>
    <property type="match status" value="1"/>
</dbReference>
<dbReference type="InterPro" id="IPR005835">
    <property type="entry name" value="NTP_transferase_dom"/>
</dbReference>
<dbReference type="STRING" id="883113.HMPREF9708_00212"/>
<proteinExistence type="inferred from homology"/>
<dbReference type="HOGENOM" id="CLU_029499_14_0_9"/>
<organism evidence="5 6">
    <name type="scientific">Facklamia languida CCUG 37842</name>
    <dbReference type="NCBI Taxonomy" id="883113"/>
    <lineage>
        <taxon>Bacteria</taxon>
        <taxon>Bacillati</taxon>
        <taxon>Bacillota</taxon>
        <taxon>Bacilli</taxon>
        <taxon>Lactobacillales</taxon>
        <taxon>Aerococcaceae</taxon>
        <taxon>Facklamia</taxon>
    </lineage>
</organism>
<feature type="domain" description="Nucleotidyl transferase" evidence="3">
    <location>
        <begin position="18"/>
        <end position="158"/>
    </location>
</feature>
<evidence type="ECO:0000259" key="3">
    <source>
        <dbReference type="Pfam" id="PF00483"/>
    </source>
</evidence>